<comment type="caution">
    <text evidence="2">The sequence shown here is derived from an EMBL/GenBank/DDBJ whole genome shotgun (WGS) entry which is preliminary data.</text>
</comment>
<evidence type="ECO:0000256" key="1">
    <source>
        <dbReference type="SAM" id="MobiDB-lite"/>
    </source>
</evidence>
<evidence type="ECO:0000313" key="3">
    <source>
        <dbReference type="Proteomes" id="UP001499854"/>
    </source>
</evidence>
<keyword evidence="3" id="KW-1185">Reference proteome</keyword>
<evidence type="ECO:0000313" key="2">
    <source>
        <dbReference type="EMBL" id="GAA2001290.1"/>
    </source>
</evidence>
<proteinExistence type="predicted"/>
<protein>
    <submittedName>
        <fullName evidence="2">Uncharacterized protein</fullName>
    </submittedName>
</protein>
<accession>A0ABP5EP49</accession>
<name>A0ABP5EP49_9ACTN</name>
<feature type="region of interest" description="Disordered" evidence="1">
    <location>
        <begin position="1"/>
        <end position="32"/>
    </location>
</feature>
<reference evidence="3" key="1">
    <citation type="journal article" date="2019" name="Int. J. Syst. Evol. Microbiol.">
        <title>The Global Catalogue of Microorganisms (GCM) 10K type strain sequencing project: providing services to taxonomists for standard genome sequencing and annotation.</title>
        <authorList>
            <consortium name="The Broad Institute Genomics Platform"/>
            <consortium name="The Broad Institute Genome Sequencing Center for Infectious Disease"/>
            <person name="Wu L."/>
            <person name="Ma J."/>
        </authorList>
    </citation>
    <scope>NUCLEOTIDE SEQUENCE [LARGE SCALE GENOMIC DNA]</scope>
    <source>
        <strain evidence="3">JCM 16013</strain>
    </source>
</reference>
<dbReference type="Proteomes" id="UP001499854">
    <property type="component" value="Unassembled WGS sequence"/>
</dbReference>
<sequence>MATGTSTNARVAESAMPESSTRSCVDASNDDRAYSSTSCGWTWEREWGPTWDSPDELVMGRFGTNGGLDGR</sequence>
<gene>
    <name evidence="2" type="ORF">GCM10009838_78830</name>
</gene>
<dbReference type="RefSeq" id="WP_344662322.1">
    <property type="nucleotide sequence ID" value="NZ_BAAAQM010000071.1"/>
</dbReference>
<organism evidence="2 3">
    <name type="scientific">Catenulispora subtropica</name>
    <dbReference type="NCBI Taxonomy" id="450798"/>
    <lineage>
        <taxon>Bacteria</taxon>
        <taxon>Bacillati</taxon>
        <taxon>Actinomycetota</taxon>
        <taxon>Actinomycetes</taxon>
        <taxon>Catenulisporales</taxon>
        <taxon>Catenulisporaceae</taxon>
        <taxon>Catenulispora</taxon>
    </lineage>
</organism>
<dbReference type="EMBL" id="BAAAQM010000071">
    <property type="protein sequence ID" value="GAA2001290.1"/>
    <property type="molecule type" value="Genomic_DNA"/>
</dbReference>